<comment type="caution">
    <text evidence="4">The sequence shown here is derived from an EMBL/GenBank/DDBJ whole genome shotgun (WGS) entry which is preliminary data.</text>
</comment>
<dbReference type="Gene3D" id="2.60.120.200">
    <property type="match status" value="1"/>
</dbReference>
<sequence>MKNLKYLYTFLLLTAVMVVSCQEDDAVIGDIVAPTNLQVMAEIVGVDADHPYGDGSGVVNITATATNAITYKIIGQESQQLSQRGLASIPFTSPNSGIFNYQVVVIAYGTGGISTSTTIEVEVFVDYTPPADLLELLYGDGSKTWRIKSEKAGHFGLGPVGGNIPAEWYGAGPEEKAGVGMYNDRYIFNSDGSFTHITNNTNDDPVTDTSGAVFGRKNLVDELGGPGGGTVDGDDVFNYPYNDYTENWQISAPGGSETITLSGLGFIGYYTGGSHQYKIFDRSAPNEMILTTVDGNGDFSWWFIITSEEPEVDDEFSTIYNDLIWEDTFDVDGAPDPSKWTYDLGTGDNGWGNSESQTYTNNPDNVKIEDGTLKITAKAENGGYTSSRIKTDGIFAFTYGRVEVRAKLPSGGGTWPAIWMLGQNYTTVTWPACGEIDIMEHVGNDQNTIHSTLHYTGNSGGNGIGKTTNVPTASTEFHNYSVEWTPEFIKFLVDDKVYHTFPNNADTPFNADFFLILNVAMGGNFGGAIDPDFTASTLEIDYIKVYQ</sequence>
<organism evidence="4 5">
    <name type="scientific">Gelidibacter pelagius</name>
    <dbReference type="NCBI Taxonomy" id="2819985"/>
    <lineage>
        <taxon>Bacteria</taxon>
        <taxon>Pseudomonadati</taxon>
        <taxon>Bacteroidota</taxon>
        <taxon>Flavobacteriia</taxon>
        <taxon>Flavobacteriales</taxon>
        <taxon>Flavobacteriaceae</taxon>
        <taxon>Gelidibacter</taxon>
    </lineage>
</organism>
<protein>
    <submittedName>
        <fullName evidence="4">Glycoside hydrolase family 16 protein</fullName>
    </submittedName>
</protein>
<dbReference type="PROSITE" id="PS51257">
    <property type="entry name" value="PROKAR_LIPOPROTEIN"/>
    <property type="match status" value="1"/>
</dbReference>
<dbReference type="RefSeq" id="WP_208232913.1">
    <property type="nucleotide sequence ID" value="NZ_JAGEVG010000005.1"/>
</dbReference>
<keyword evidence="2" id="KW-0732">Signal</keyword>
<dbReference type="PROSITE" id="PS51762">
    <property type="entry name" value="GH16_2"/>
    <property type="match status" value="1"/>
</dbReference>
<keyword evidence="4" id="KW-0614">Plasmid</keyword>
<name>A0ABS3SPZ5_9FLAO</name>
<feature type="signal peptide" evidence="2">
    <location>
        <begin position="1"/>
        <end position="21"/>
    </location>
</feature>
<dbReference type="InterPro" id="IPR000757">
    <property type="entry name" value="Beta-glucanase-like"/>
</dbReference>
<keyword evidence="4" id="KW-0378">Hydrolase</keyword>
<dbReference type="Proteomes" id="UP000681315">
    <property type="component" value="Unassembled WGS sequence"/>
</dbReference>
<dbReference type="Pfam" id="PF00722">
    <property type="entry name" value="Glyco_hydro_16"/>
    <property type="match status" value="1"/>
</dbReference>
<feature type="chain" id="PRO_5045638509" evidence="2">
    <location>
        <begin position="22"/>
        <end position="547"/>
    </location>
</feature>
<evidence type="ECO:0000313" key="4">
    <source>
        <dbReference type="EMBL" id="MBO3097768.1"/>
    </source>
</evidence>
<dbReference type="PANTHER" id="PTHR10963:SF55">
    <property type="entry name" value="GLYCOSIDE HYDROLASE FAMILY 16 PROTEIN"/>
    <property type="match status" value="1"/>
</dbReference>
<dbReference type="PANTHER" id="PTHR10963">
    <property type="entry name" value="GLYCOSYL HYDROLASE-RELATED"/>
    <property type="match status" value="1"/>
</dbReference>
<gene>
    <name evidence="4" type="ORF">J4051_05785</name>
</gene>
<evidence type="ECO:0000256" key="1">
    <source>
        <dbReference type="ARBA" id="ARBA00006865"/>
    </source>
</evidence>
<evidence type="ECO:0000256" key="2">
    <source>
        <dbReference type="SAM" id="SignalP"/>
    </source>
</evidence>
<reference evidence="4 5" key="1">
    <citation type="submission" date="2021-03" db="EMBL/GenBank/DDBJ databases">
        <title>Gelidibacter sp. nov., isolated from costal sediment.</title>
        <authorList>
            <person name="Lun K.-Y."/>
        </authorList>
    </citation>
    <scope>NUCLEOTIDE SEQUENCE [LARGE SCALE GENOMIC DNA]</scope>
    <source>
        <strain evidence="4 5">DF109</strain>
    </source>
</reference>
<proteinExistence type="inferred from homology"/>
<evidence type="ECO:0000259" key="3">
    <source>
        <dbReference type="PROSITE" id="PS51762"/>
    </source>
</evidence>
<feature type="domain" description="GH16" evidence="3">
    <location>
        <begin position="299"/>
        <end position="547"/>
    </location>
</feature>
<accession>A0ABS3SPZ5</accession>
<dbReference type="InterPro" id="IPR050546">
    <property type="entry name" value="Glycosyl_Hydrlase_16"/>
</dbReference>
<dbReference type="EMBL" id="JAGEVG010000005">
    <property type="protein sequence ID" value="MBO3097768.1"/>
    <property type="molecule type" value="Genomic_DNA"/>
</dbReference>
<dbReference type="GO" id="GO:0016787">
    <property type="term" value="F:hydrolase activity"/>
    <property type="evidence" value="ECO:0007669"/>
    <property type="project" value="UniProtKB-KW"/>
</dbReference>
<dbReference type="SUPFAM" id="SSF49899">
    <property type="entry name" value="Concanavalin A-like lectins/glucanases"/>
    <property type="match status" value="1"/>
</dbReference>
<dbReference type="InterPro" id="IPR013320">
    <property type="entry name" value="ConA-like_dom_sf"/>
</dbReference>
<keyword evidence="5" id="KW-1185">Reference proteome</keyword>
<evidence type="ECO:0000313" key="5">
    <source>
        <dbReference type="Proteomes" id="UP000681315"/>
    </source>
</evidence>
<comment type="similarity">
    <text evidence="1">Belongs to the glycosyl hydrolase 16 family.</text>
</comment>
<dbReference type="CDD" id="cd08023">
    <property type="entry name" value="GH16_laminarinase_like"/>
    <property type="match status" value="1"/>
</dbReference>